<accession>A0ABD0JH08</accession>
<name>A0ABD0JH08_9CAEN</name>
<dbReference type="EMBL" id="JACVVK020000446">
    <property type="protein sequence ID" value="KAK7474141.1"/>
    <property type="molecule type" value="Genomic_DNA"/>
</dbReference>
<organism evidence="2 3">
    <name type="scientific">Batillaria attramentaria</name>
    <dbReference type="NCBI Taxonomy" id="370345"/>
    <lineage>
        <taxon>Eukaryota</taxon>
        <taxon>Metazoa</taxon>
        <taxon>Spiralia</taxon>
        <taxon>Lophotrochozoa</taxon>
        <taxon>Mollusca</taxon>
        <taxon>Gastropoda</taxon>
        <taxon>Caenogastropoda</taxon>
        <taxon>Sorbeoconcha</taxon>
        <taxon>Cerithioidea</taxon>
        <taxon>Batillariidae</taxon>
        <taxon>Batillaria</taxon>
    </lineage>
</organism>
<proteinExistence type="predicted"/>
<keyword evidence="1" id="KW-1133">Transmembrane helix</keyword>
<keyword evidence="1" id="KW-0472">Membrane</keyword>
<evidence type="ECO:0000256" key="1">
    <source>
        <dbReference type="SAM" id="Phobius"/>
    </source>
</evidence>
<protein>
    <submittedName>
        <fullName evidence="2">Uncharacterized protein</fullName>
    </submittedName>
</protein>
<dbReference type="Proteomes" id="UP001519460">
    <property type="component" value="Unassembled WGS sequence"/>
</dbReference>
<reference evidence="2 3" key="1">
    <citation type="journal article" date="2023" name="Sci. Data">
        <title>Genome assembly of the Korean intertidal mud-creeper Batillaria attramentaria.</title>
        <authorList>
            <person name="Patra A.K."/>
            <person name="Ho P.T."/>
            <person name="Jun S."/>
            <person name="Lee S.J."/>
            <person name="Kim Y."/>
            <person name="Won Y.J."/>
        </authorList>
    </citation>
    <scope>NUCLEOTIDE SEQUENCE [LARGE SCALE GENOMIC DNA]</scope>
    <source>
        <strain evidence="2">Wonlab-2016</strain>
    </source>
</reference>
<comment type="caution">
    <text evidence="2">The sequence shown here is derived from an EMBL/GenBank/DDBJ whole genome shotgun (WGS) entry which is preliminary data.</text>
</comment>
<evidence type="ECO:0000313" key="3">
    <source>
        <dbReference type="Proteomes" id="UP001519460"/>
    </source>
</evidence>
<keyword evidence="3" id="KW-1185">Reference proteome</keyword>
<sequence>MIVFPYKWPRIVVRGSGGHTVSFPRHSRLKKRKRLRDLDLRGCPMTVFSRGLFQGLDRLRAVYTDNYKVCCPATLSDGFEENSCHTPSDEISSCDSLLLADVYRVFLTTFAIIMSMAILGNIASFLHHVFVSKT</sequence>
<gene>
    <name evidence="2" type="ORF">BaRGS_00034601</name>
</gene>
<evidence type="ECO:0000313" key="2">
    <source>
        <dbReference type="EMBL" id="KAK7474141.1"/>
    </source>
</evidence>
<feature type="transmembrane region" description="Helical" evidence="1">
    <location>
        <begin position="105"/>
        <end position="130"/>
    </location>
</feature>
<dbReference type="AlphaFoldDB" id="A0ABD0JH08"/>
<keyword evidence="1" id="KW-0812">Transmembrane</keyword>